<reference evidence="10" key="1">
    <citation type="journal article" date="2019" name="Int. J. Syst. Evol. Microbiol.">
        <title>The Global Catalogue of Microorganisms (GCM) 10K type strain sequencing project: providing services to taxonomists for standard genome sequencing and annotation.</title>
        <authorList>
            <consortium name="The Broad Institute Genomics Platform"/>
            <consortium name="The Broad Institute Genome Sequencing Center for Infectious Disease"/>
            <person name="Wu L."/>
            <person name="Ma J."/>
        </authorList>
    </citation>
    <scope>NUCLEOTIDE SEQUENCE [LARGE SCALE GENOMIC DNA]</scope>
    <source>
        <strain evidence="10">CGMCC 1.16444</strain>
    </source>
</reference>
<dbReference type="NCBIfam" id="TIGR01396">
    <property type="entry name" value="FlgB"/>
    <property type="match status" value="1"/>
</dbReference>
<evidence type="ECO:0000256" key="5">
    <source>
        <dbReference type="ARBA" id="ARBA00024934"/>
    </source>
</evidence>
<gene>
    <name evidence="9" type="primary">flgB</name>
    <name evidence="9" type="ORF">ACFPFW_15420</name>
</gene>
<keyword evidence="9" id="KW-0969">Cilium</keyword>
<feature type="region of interest" description="Disordered" evidence="7">
    <location>
        <begin position="65"/>
        <end position="88"/>
    </location>
</feature>
<evidence type="ECO:0000313" key="9">
    <source>
        <dbReference type="EMBL" id="MFC5069406.1"/>
    </source>
</evidence>
<comment type="subcellular location">
    <subcellularLocation>
        <location evidence="1 6">Bacterial flagellum basal body</location>
    </subcellularLocation>
</comment>
<evidence type="ECO:0000313" key="10">
    <source>
        <dbReference type="Proteomes" id="UP001595796"/>
    </source>
</evidence>
<dbReference type="InterPro" id="IPR006300">
    <property type="entry name" value="FlgB"/>
</dbReference>
<evidence type="ECO:0000256" key="4">
    <source>
        <dbReference type="ARBA" id="ARBA00023143"/>
    </source>
</evidence>
<sequence>MLFGDLPLVGMLKQRMEWHQQRQNVLAQNVANADTPGFRARDLSEPDFGPAADPKGVHLQRTSAMHLGLGGGSDSEPRRTSTYEVTPEGNGVVLEEEVMRVTQNVMDYQMVSQLYGRGLGMLKTALGRSA</sequence>
<organism evidence="9 10">
    <name type="scientific">Flaviflagellibacter deserti</name>
    <dbReference type="NCBI Taxonomy" id="2267266"/>
    <lineage>
        <taxon>Bacteria</taxon>
        <taxon>Pseudomonadati</taxon>
        <taxon>Pseudomonadota</taxon>
        <taxon>Alphaproteobacteria</taxon>
        <taxon>Hyphomicrobiales</taxon>
        <taxon>Flaviflagellibacter</taxon>
    </lineage>
</organism>
<feature type="domain" description="Flagellar basal body rod protein N-terminal" evidence="8">
    <location>
        <begin position="20"/>
        <end position="39"/>
    </location>
</feature>
<dbReference type="EMBL" id="JBHSJF010000006">
    <property type="protein sequence ID" value="MFC5069406.1"/>
    <property type="molecule type" value="Genomic_DNA"/>
</dbReference>
<comment type="caution">
    <text evidence="9">The sequence shown here is derived from an EMBL/GenBank/DDBJ whole genome shotgun (WGS) entry which is preliminary data.</text>
</comment>
<keyword evidence="9" id="KW-0282">Flagellum</keyword>
<keyword evidence="4 6" id="KW-0975">Bacterial flagellum</keyword>
<keyword evidence="10" id="KW-1185">Reference proteome</keyword>
<name>A0ABV9Z3T4_9HYPH</name>
<dbReference type="PIRSF" id="PIRSF002889">
    <property type="entry name" value="Rod_FlgB"/>
    <property type="match status" value="1"/>
</dbReference>
<evidence type="ECO:0000256" key="2">
    <source>
        <dbReference type="ARBA" id="ARBA00009677"/>
    </source>
</evidence>
<evidence type="ECO:0000259" key="8">
    <source>
        <dbReference type="Pfam" id="PF00460"/>
    </source>
</evidence>
<keyword evidence="9" id="KW-0966">Cell projection</keyword>
<evidence type="ECO:0000256" key="3">
    <source>
        <dbReference type="ARBA" id="ARBA00014376"/>
    </source>
</evidence>
<evidence type="ECO:0000256" key="7">
    <source>
        <dbReference type="SAM" id="MobiDB-lite"/>
    </source>
</evidence>
<dbReference type="RefSeq" id="WP_114958671.1">
    <property type="nucleotide sequence ID" value="NZ_JBHSJF010000006.1"/>
</dbReference>
<evidence type="ECO:0000256" key="6">
    <source>
        <dbReference type="PIRNR" id="PIRNR002889"/>
    </source>
</evidence>
<comment type="similarity">
    <text evidence="2 6">Belongs to the flagella basal body rod proteins family.</text>
</comment>
<dbReference type="Proteomes" id="UP001595796">
    <property type="component" value="Unassembled WGS sequence"/>
</dbReference>
<comment type="function">
    <text evidence="5 6">Structural component of flagellum, the bacterial motility apparatus. Part of the rod structure of flagellar basal body.</text>
</comment>
<evidence type="ECO:0000256" key="1">
    <source>
        <dbReference type="ARBA" id="ARBA00004117"/>
    </source>
</evidence>
<proteinExistence type="inferred from homology"/>
<dbReference type="Pfam" id="PF00460">
    <property type="entry name" value="Flg_bb_rod"/>
    <property type="match status" value="1"/>
</dbReference>
<accession>A0ABV9Z3T4</accession>
<comment type="subunit">
    <text evidence="6">The basal body constitutes a major portion of the flagellar organelle and consists of a number of rings mounted on a central rod.</text>
</comment>
<protein>
    <recommendedName>
        <fullName evidence="3 6">Flagellar basal body rod protein FlgB</fullName>
    </recommendedName>
</protein>
<dbReference type="InterPro" id="IPR001444">
    <property type="entry name" value="Flag_bb_rod_N"/>
</dbReference>